<sequence>MSSESGKTRLRYLFDELTRVFQQFSSDLDQVVAAVNALHDEVRAWPDKKSAHYRMRKDQTESLRSALHSVILRFRGEEVPFEQETRPMTEKQLREFQMSPTAGFQTQTINETGGDEKLGESVLTEVKQRNDELLLLEEAVSTLNSLHEHLNFLVHAEDPILNRIETNIQQAAEYTVKVMNDTEKAVKLDESAKKKSLIVFCTIGLLLFILILMIITSARVWIIGR</sequence>
<reference evidence="4 5" key="2">
    <citation type="submission" date="2018-11" db="EMBL/GenBank/DDBJ databases">
        <authorList>
            <consortium name="Pathogen Informatics"/>
        </authorList>
    </citation>
    <scope>NUCLEOTIDE SEQUENCE [LARGE SCALE GENOMIC DNA]</scope>
</reference>
<dbReference type="STRING" id="27835.A0A0N4YR47"/>
<dbReference type="WBParaSite" id="NBR_0001971901-mRNA-1">
    <property type="protein sequence ID" value="NBR_0001971901-mRNA-1"/>
    <property type="gene ID" value="NBR_0001971901"/>
</dbReference>
<keyword evidence="2" id="KW-1133">Transmembrane helix</keyword>
<comment type="similarity">
    <text evidence="1">Belongs to the syntaxin family.</text>
</comment>
<feature type="domain" description="T-SNARE coiled-coil homology" evidence="3">
    <location>
        <begin position="123"/>
        <end position="185"/>
    </location>
</feature>
<dbReference type="GO" id="GO:0048278">
    <property type="term" value="P:vesicle docking"/>
    <property type="evidence" value="ECO:0007669"/>
    <property type="project" value="TreeGrafter"/>
</dbReference>
<evidence type="ECO:0000259" key="3">
    <source>
        <dbReference type="PROSITE" id="PS50192"/>
    </source>
</evidence>
<evidence type="ECO:0000313" key="6">
    <source>
        <dbReference type="WBParaSite" id="NBR_0001971901-mRNA-1"/>
    </source>
</evidence>
<dbReference type="GO" id="GO:0012505">
    <property type="term" value="C:endomembrane system"/>
    <property type="evidence" value="ECO:0007669"/>
    <property type="project" value="TreeGrafter"/>
</dbReference>
<evidence type="ECO:0000313" key="5">
    <source>
        <dbReference type="Proteomes" id="UP000271162"/>
    </source>
</evidence>
<feature type="transmembrane region" description="Helical" evidence="2">
    <location>
        <begin position="197"/>
        <end position="222"/>
    </location>
</feature>
<dbReference type="AlphaFoldDB" id="A0A0N4YR47"/>
<proteinExistence type="inferred from homology"/>
<dbReference type="GO" id="GO:0006906">
    <property type="term" value="P:vesicle fusion"/>
    <property type="evidence" value="ECO:0007669"/>
    <property type="project" value="TreeGrafter"/>
</dbReference>
<dbReference type="Proteomes" id="UP000271162">
    <property type="component" value="Unassembled WGS sequence"/>
</dbReference>
<dbReference type="InterPro" id="IPR045242">
    <property type="entry name" value="Syntaxin"/>
</dbReference>
<dbReference type="InterPro" id="IPR000727">
    <property type="entry name" value="T_SNARE_dom"/>
</dbReference>
<dbReference type="InterPro" id="IPR010989">
    <property type="entry name" value="SNARE"/>
</dbReference>
<keyword evidence="2" id="KW-0472">Membrane</keyword>
<dbReference type="Pfam" id="PF05739">
    <property type="entry name" value="SNARE"/>
    <property type="match status" value="1"/>
</dbReference>
<protein>
    <submittedName>
        <fullName evidence="6">t-SNARE coiled-coil homology domain-containing protein</fullName>
    </submittedName>
</protein>
<dbReference type="GO" id="GO:0005484">
    <property type="term" value="F:SNAP receptor activity"/>
    <property type="evidence" value="ECO:0007669"/>
    <property type="project" value="TreeGrafter"/>
</dbReference>
<organism evidence="6">
    <name type="scientific">Nippostrongylus brasiliensis</name>
    <name type="common">Rat hookworm</name>
    <dbReference type="NCBI Taxonomy" id="27835"/>
    <lineage>
        <taxon>Eukaryota</taxon>
        <taxon>Metazoa</taxon>
        <taxon>Ecdysozoa</taxon>
        <taxon>Nematoda</taxon>
        <taxon>Chromadorea</taxon>
        <taxon>Rhabditida</taxon>
        <taxon>Rhabditina</taxon>
        <taxon>Rhabditomorpha</taxon>
        <taxon>Strongyloidea</taxon>
        <taxon>Heligmosomidae</taxon>
        <taxon>Nippostrongylus</taxon>
    </lineage>
</organism>
<name>A0A0N4YR47_NIPBR</name>
<dbReference type="PANTHER" id="PTHR19957">
    <property type="entry name" value="SYNTAXIN"/>
    <property type="match status" value="1"/>
</dbReference>
<dbReference type="EMBL" id="UYSL01024425">
    <property type="protein sequence ID" value="VDL83456.1"/>
    <property type="molecule type" value="Genomic_DNA"/>
</dbReference>
<keyword evidence="2" id="KW-0812">Transmembrane</keyword>
<dbReference type="GO" id="GO:0031201">
    <property type="term" value="C:SNARE complex"/>
    <property type="evidence" value="ECO:0007669"/>
    <property type="project" value="TreeGrafter"/>
</dbReference>
<keyword evidence="5" id="KW-1185">Reference proteome</keyword>
<accession>A0A0N4YR47</accession>
<dbReference type="GO" id="GO:0006886">
    <property type="term" value="P:intracellular protein transport"/>
    <property type="evidence" value="ECO:0007669"/>
    <property type="project" value="TreeGrafter"/>
</dbReference>
<dbReference type="SUPFAM" id="SSF47661">
    <property type="entry name" value="t-snare proteins"/>
    <property type="match status" value="1"/>
</dbReference>
<evidence type="ECO:0000256" key="1">
    <source>
        <dbReference type="ARBA" id="ARBA00009063"/>
    </source>
</evidence>
<reference evidence="6" key="1">
    <citation type="submission" date="2017-02" db="UniProtKB">
        <authorList>
            <consortium name="WormBaseParasite"/>
        </authorList>
    </citation>
    <scope>IDENTIFICATION</scope>
</reference>
<evidence type="ECO:0000313" key="4">
    <source>
        <dbReference type="EMBL" id="VDL83456.1"/>
    </source>
</evidence>
<dbReference type="Gene3D" id="1.20.58.70">
    <property type="match status" value="1"/>
</dbReference>
<dbReference type="GO" id="GO:0000149">
    <property type="term" value="F:SNARE binding"/>
    <property type="evidence" value="ECO:0007669"/>
    <property type="project" value="TreeGrafter"/>
</dbReference>
<dbReference type="PROSITE" id="PS50192">
    <property type="entry name" value="T_SNARE"/>
    <property type="match status" value="1"/>
</dbReference>
<dbReference type="Gene3D" id="1.20.5.110">
    <property type="match status" value="1"/>
</dbReference>
<gene>
    <name evidence="4" type="ORF">NBR_LOCUS19720</name>
</gene>
<evidence type="ECO:0000256" key="2">
    <source>
        <dbReference type="SAM" id="Phobius"/>
    </source>
</evidence>